<name>A0A4W5QBS4_9TELE</name>
<dbReference type="GO" id="GO:0070210">
    <property type="term" value="C:Rpd3L-Expanded complex"/>
    <property type="evidence" value="ECO:0007669"/>
    <property type="project" value="TreeGrafter"/>
</dbReference>
<dbReference type="GO" id="GO:0006355">
    <property type="term" value="P:regulation of DNA-templated transcription"/>
    <property type="evidence" value="ECO:0007669"/>
    <property type="project" value="TreeGrafter"/>
</dbReference>
<accession>A0A4W5QBS4</accession>
<dbReference type="AlphaFoldDB" id="A0A4W5QBS4"/>
<keyword evidence="4" id="KW-1185">Reference proteome</keyword>
<feature type="compositionally biased region" description="Low complexity" evidence="2">
    <location>
        <begin position="132"/>
        <end position="156"/>
    </location>
</feature>
<feature type="compositionally biased region" description="Low complexity" evidence="2">
    <location>
        <begin position="23"/>
        <end position="34"/>
    </location>
</feature>
<dbReference type="STRING" id="62062.ENSHHUP00000071475"/>
<reference evidence="3" key="3">
    <citation type="submission" date="2025-09" db="UniProtKB">
        <authorList>
            <consortium name="Ensembl"/>
        </authorList>
    </citation>
    <scope>IDENTIFICATION</scope>
</reference>
<evidence type="ECO:0000313" key="3">
    <source>
        <dbReference type="Ensembl" id="ENSHHUP00000071475.1"/>
    </source>
</evidence>
<evidence type="ECO:0000313" key="4">
    <source>
        <dbReference type="Proteomes" id="UP000314982"/>
    </source>
</evidence>
<feature type="compositionally biased region" description="Low complexity" evidence="2">
    <location>
        <begin position="50"/>
        <end position="70"/>
    </location>
</feature>
<dbReference type="GO" id="GO:0034967">
    <property type="term" value="C:Set3 complex"/>
    <property type="evidence" value="ECO:0007669"/>
    <property type="project" value="TreeGrafter"/>
</dbReference>
<feature type="region of interest" description="Disordered" evidence="2">
    <location>
        <begin position="237"/>
        <end position="264"/>
    </location>
</feature>
<evidence type="ECO:0000256" key="1">
    <source>
        <dbReference type="ARBA" id="ARBA00022853"/>
    </source>
</evidence>
<dbReference type="PANTHER" id="PTHR46462">
    <property type="entry name" value="UPSET, ISOFORM A"/>
    <property type="match status" value="1"/>
</dbReference>
<keyword evidence="1" id="KW-0156">Chromatin regulator</keyword>
<feature type="compositionally biased region" description="Low complexity" evidence="2">
    <location>
        <begin position="313"/>
        <end position="325"/>
    </location>
</feature>
<feature type="compositionally biased region" description="Basic and acidic residues" evidence="2">
    <location>
        <begin position="377"/>
        <end position="388"/>
    </location>
</feature>
<proteinExistence type="predicted"/>
<reference evidence="3" key="2">
    <citation type="submission" date="2025-08" db="UniProtKB">
        <authorList>
            <consortium name="Ensembl"/>
        </authorList>
    </citation>
    <scope>IDENTIFICATION</scope>
</reference>
<organism evidence="3 4">
    <name type="scientific">Hucho hucho</name>
    <name type="common">huchen</name>
    <dbReference type="NCBI Taxonomy" id="62062"/>
    <lineage>
        <taxon>Eukaryota</taxon>
        <taxon>Metazoa</taxon>
        <taxon>Chordata</taxon>
        <taxon>Craniata</taxon>
        <taxon>Vertebrata</taxon>
        <taxon>Euteleostomi</taxon>
        <taxon>Actinopterygii</taxon>
        <taxon>Neopterygii</taxon>
        <taxon>Teleostei</taxon>
        <taxon>Protacanthopterygii</taxon>
        <taxon>Salmoniformes</taxon>
        <taxon>Salmonidae</taxon>
        <taxon>Salmoninae</taxon>
        <taxon>Hucho</taxon>
    </lineage>
</organism>
<evidence type="ECO:0000256" key="2">
    <source>
        <dbReference type="SAM" id="MobiDB-lite"/>
    </source>
</evidence>
<feature type="region of interest" description="Disordered" evidence="2">
    <location>
        <begin position="1"/>
        <end position="176"/>
    </location>
</feature>
<dbReference type="Ensembl" id="ENSHHUT00000073849.1">
    <property type="protein sequence ID" value="ENSHHUP00000071475.1"/>
    <property type="gene ID" value="ENSHHUG00000041990.1"/>
</dbReference>
<reference evidence="4" key="1">
    <citation type="submission" date="2018-06" db="EMBL/GenBank/DDBJ databases">
        <title>Genome assembly of Danube salmon.</title>
        <authorList>
            <person name="Macqueen D.J."/>
            <person name="Gundappa M.K."/>
        </authorList>
    </citation>
    <scope>NUCLEOTIDE SEQUENCE [LARGE SCALE GENOMIC DNA]</scope>
</reference>
<feature type="region of interest" description="Disordered" evidence="2">
    <location>
        <begin position="301"/>
        <end position="388"/>
    </location>
</feature>
<sequence length="400" mass="41787">MSESSTPYGSPCATPTRADLSETPGTPLLLATPPRVTRTEEPSPEPLPSTPTHTLSAPQESESSLDSSPEGSRRPSPQEAERPPSLLSSPCVAVRAPSLDVLPPHEAKTSAPLSPQPPTAESQDCGGEEGPETAAEGSGEVPSSSTDPTSSSLLPPWMKSPERVGLSGPGGLSFSPINSNLRDLTPSHTLEPILAFRPEVVAGAGVVTVPVPLAAGPFTEAAGSLFYPCPEEGGTLAFSRSLSGDSTGEGGSGQNPPQKKKVSLLEYRKRQREARRSGSKMECCSPVSTTPTLVEMFPLPMETTQEPPPLAPAPAQAPVAPAAVAPTPPESNTPQPSEDTEPPVEGEREGGEGQWTSSTSVEQARERGYHRALSLSDHSKDKGTHTHTHHLDITSLLMIV</sequence>
<dbReference type="GO" id="GO:0006325">
    <property type="term" value="P:chromatin organization"/>
    <property type="evidence" value="ECO:0007669"/>
    <property type="project" value="UniProtKB-KW"/>
</dbReference>
<protein>
    <submittedName>
        <fullName evidence="3">Uncharacterized protein</fullName>
    </submittedName>
</protein>
<dbReference type="PANTHER" id="PTHR46462:SF2">
    <property type="entry name" value="INACTIVE HISTONE-LYSINE N-METHYLTRANSFERASE 2E"/>
    <property type="match status" value="1"/>
</dbReference>
<dbReference type="Proteomes" id="UP000314982">
    <property type="component" value="Unassembled WGS sequence"/>
</dbReference>
<dbReference type="GeneTree" id="ENSGT00940000157862"/>